<dbReference type="Gene3D" id="3.40.50.1820">
    <property type="entry name" value="alpha/beta hydrolase"/>
    <property type="match status" value="1"/>
</dbReference>
<evidence type="ECO:0000313" key="3">
    <source>
        <dbReference type="Proteomes" id="UP000054558"/>
    </source>
</evidence>
<dbReference type="OrthoDB" id="426718at2759"/>
<dbReference type="AlphaFoldDB" id="A0A1Y1ISR7"/>
<gene>
    <name evidence="2" type="ORF">KFL_012930020</name>
</gene>
<protein>
    <recommendedName>
        <fullName evidence="1">Fungal lipase-type domain-containing protein</fullName>
    </recommendedName>
</protein>
<dbReference type="EMBL" id="DF238242">
    <property type="protein sequence ID" value="GAQ93092.1"/>
    <property type="molecule type" value="Genomic_DNA"/>
</dbReference>
<dbReference type="PANTHER" id="PTHR45856">
    <property type="entry name" value="ALPHA/BETA-HYDROLASES SUPERFAMILY PROTEIN"/>
    <property type="match status" value="1"/>
</dbReference>
<feature type="domain" description="Fungal lipase-type" evidence="1">
    <location>
        <begin position="121"/>
        <end position="301"/>
    </location>
</feature>
<dbReference type="Pfam" id="PF01764">
    <property type="entry name" value="Lipase_3"/>
    <property type="match status" value="1"/>
</dbReference>
<reference evidence="2 3" key="1">
    <citation type="journal article" date="2014" name="Nat. Commun.">
        <title>Klebsormidium flaccidum genome reveals primary factors for plant terrestrial adaptation.</title>
        <authorList>
            <person name="Hori K."/>
            <person name="Maruyama F."/>
            <person name="Fujisawa T."/>
            <person name="Togashi T."/>
            <person name="Yamamoto N."/>
            <person name="Seo M."/>
            <person name="Sato S."/>
            <person name="Yamada T."/>
            <person name="Mori H."/>
            <person name="Tajima N."/>
            <person name="Moriyama T."/>
            <person name="Ikeuchi M."/>
            <person name="Watanabe M."/>
            <person name="Wada H."/>
            <person name="Kobayashi K."/>
            <person name="Saito M."/>
            <person name="Masuda T."/>
            <person name="Sasaki-Sekimoto Y."/>
            <person name="Mashiguchi K."/>
            <person name="Awai K."/>
            <person name="Shimojima M."/>
            <person name="Masuda S."/>
            <person name="Iwai M."/>
            <person name="Nobusawa T."/>
            <person name="Narise T."/>
            <person name="Kondo S."/>
            <person name="Saito H."/>
            <person name="Sato R."/>
            <person name="Murakawa M."/>
            <person name="Ihara Y."/>
            <person name="Oshima-Yamada Y."/>
            <person name="Ohtaka K."/>
            <person name="Satoh M."/>
            <person name="Sonobe K."/>
            <person name="Ishii M."/>
            <person name="Ohtani R."/>
            <person name="Kanamori-Sato M."/>
            <person name="Honoki R."/>
            <person name="Miyazaki D."/>
            <person name="Mochizuki H."/>
            <person name="Umetsu J."/>
            <person name="Higashi K."/>
            <person name="Shibata D."/>
            <person name="Kamiya Y."/>
            <person name="Sato N."/>
            <person name="Nakamura Y."/>
            <person name="Tabata S."/>
            <person name="Ida S."/>
            <person name="Kurokawa K."/>
            <person name="Ohta H."/>
        </authorList>
    </citation>
    <scope>NUCLEOTIDE SEQUENCE [LARGE SCALE GENOMIC DNA]</scope>
    <source>
        <strain evidence="2 3">NIES-2285</strain>
    </source>
</reference>
<evidence type="ECO:0000259" key="1">
    <source>
        <dbReference type="Pfam" id="PF01764"/>
    </source>
</evidence>
<keyword evidence="3" id="KW-1185">Reference proteome</keyword>
<name>A0A1Y1ISR7_KLENI</name>
<dbReference type="PANTHER" id="PTHR45856:SF25">
    <property type="entry name" value="FUNGAL LIPASE-LIKE DOMAIN-CONTAINING PROTEIN"/>
    <property type="match status" value="1"/>
</dbReference>
<dbReference type="GO" id="GO:0006629">
    <property type="term" value="P:lipid metabolic process"/>
    <property type="evidence" value="ECO:0007669"/>
    <property type="project" value="InterPro"/>
</dbReference>
<dbReference type="SUPFAM" id="SSF53474">
    <property type="entry name" value="alpha/beta-Hydrolases"/>
    <property type="match status" value="1"/>
</dbReference>
<dbReference type="InterPro" id="IPR051218">
    <property type="entry name" value="Sec_MonoDiacylglyc_Lipase"/>
</dbReference>
<dbReference type="Proteomes" id="UP000054558">
    <property type="component" value="Unassembled WGS sequence"/>
</dbReference>
<organism evidence="2 3">
    <name type="scientific">Klebsormidium nitens</name>
    <name type="common">Green alga</name>
    <name type="synonym">Ulothrix nitens</name>
    <dbReference type="NCBI Taxonomy" id="105231"/>
    <lineage>
        <taxon>Eukaryota</taxon>
        <taxon>Viridiplantae</taxon>
        <taxon>Streptophyta</taxon>
        <taxon>Klebsormidiophyceae</taxon>
        <taxon>Klebsormidiales</taxon>
        <taxon>Klebsormidiaceae</taxon>
        <taxon>Klebsormidium</taxon>
    </lineage>
</organism>
<accession>A0A1Y1ISR7</accession>
<evidence type="ECO:0000313" key="2">
    <source>
        <dbReference type="EMBL" id="GAQ93092.1"/>
    </source>
</evidence>
<sequence>MELDFETLELALVAARLSSLAYRTPIQVEYLRLRANNKSQREALQVIKSQAGWKTSDQLHLSAEELTKLETRNEAMGYGEILTQFNEPSQYFDGKHSLFMQSTMAYTFFRPSPRGQRNIIYVVFRGTEGSEDIWADLKADQVEIRPQARPGDPDPYEEIGTRKVKIHAGFRDQFLAVSTALTRNVEAAAREAAKPADSVEIPSGPARWTDMVQDQINHEVSKPAEGGVEIVIAGHSLGAALATIAAFLSAIEHPSIPVTLFGFGSPRVGDDAFADVFARVMARNRVFRFANRNDPVPGVPIPPGYAHVLGHYLLDEVHGTITCAPLADEQFNTPLSKAVAGLTWVGNAMTSFRYTCSGYLPWKQHPVGHYLERIKALVEARRLTLTK</sequence>
<dbReference type="InterPro" id="IPR029058">
    <property type="entry name" value="AB_hydrolase_fold"/>
</dbReference>
<dbReference type="InterPro" id="IPR002921">
    <property type="entry name" value="Fungal_lipase-type"/>
</dbReference>
<proteinExistence type="predicted"/>
<dbReference type="CDD" id="cd00519">
    <property type="entry name" value="Lipase_3"/>
    <property type="match status" value="1"/>
</dbReference>